<reference evidence="16" key="1">
    <citation type="journal article" date="2018" name="Nat. Med.">
        <title>Expanded skin virome in DOCK8-deficient patients.</title>
        <authorList>
            <consortium name="NISC Comparative Sequencing Program"/>
            <person name="Tirosh O."/>
            <person name="Conlan S."/>
            <person name="Deming C."/>
            <person name="Lee-Lin S.Q."/>
            <person name="Huang X."/>
            <person name="Su H.C."/>
            <person name="Freeman A.F."/>
            <person name="Segre J.A."/>
            <person name="Kong H.H."/>
        </authorList>
    </citation>
    <scope>NUCLEOTIDE SEQUENCE</scope>
    <source>
        <strain evidence="16">HPV-mSK_008</strain>
    </source>
</reference>
<dbReference type="Pfam" id="PF00511">
    <property type="entry name" value="PPV_E2_C"/>
    <property type="match status" value="1"/>
</dbReference>
<evidence type="ECO:0000256" key="9">
    <source>
        <dbReference type="ARBA" id="ARBA00023125"/>
    </source>
</evidence>
<evidence type="ECO:0000259" key="15">
    <source>
        <dbReference type="Pfam" id="PF00511"/>
    </source>
</evidence>
<comment type="subunit">
    <text evidence="12">Binds DNA as homodimer. Interacts with protein E1; this interaction greatly increases E1 DNA-binding activity. Interacts with protein L1; this interaction enhances E2-dependent replication and transcription activation. Interacts with protein L2; this interaction inhibits E2 transcriptional activity but not DNA replication function E2. Interacts with protein E7; this interaction inhibits E7 oncogenic activity. Interacts with host TAF1; this interaction modulates E2-dependent transcriptional regulation. Interacts with host BRD4; this interaction mediates E2 transcriptional activation function. Additionally, the interaction with host BRD4 on mitotic chromosomes mediates tethering of the viral genome. Interacts with host TOPBP1; this interaction is required for optimal viral DNA replication.</text>
</comment>
<keyword evidence="6 12" id="KW-1048">Host nucleus</keyword>
<accession>A0A451G3D4</accession>
<evidence type="ECO:0000256" key="10">
    <source>
        <dbReference type="ARBA" id="ARBA00023159"/>
    </source>
</evidence>
<protein>
    <recommendedName>
        <fullName evidence="12">Regulatory protein E2</fullName>
    </recommendedName>
</protein>
<comment type="function">
    <text evidence="12">Plays a role in the initiation of viral DNA replication. A dimer of E2 interacts with a dimer of E1 in order to improve specificity of E1 DNA binding activity. Once the complex recognizes and binds DNA at specific sites, the E2 dimer is removed from DNA. E2 also regulates viral transcription through binding to the E2RE response element (5'-ACCNNNNNNGGT-3') present in multiple copies in the regulatory regions of the viral genome. Activates or represses transcription depending on E2RE's position with regards to proximal promoter elements including the TATA-box. Repression occurs by sterically hindering the assembly of the transcription initiation complex.</text>
</comment>
<keyword evidence="11 12" id="KW-0804">Transcription</keyword>
<dbReference type="GO" id="GO:0006260">
    <property type="term" value="P:DNA replication"/>
    <property type="evidence" value="ECO:0007669"/>
    <property type="project" value="UniProtKB-KW"/>
</dbReference>
<keyword evidence="3 12" id="KW-0678">Repressor</keyword>
<proteinExistence type="inferred from homology"/>
<dbReference type="SUPFAM" id="SSF54957">
    <property type="entry name" value="Viral DNA-binding domain"/>
    <property type="match status" value="1"/>
</dbReference>
<dbReference type="GO" id="GO:0006275">
    <property type="term" value="P:regulation of DNA replication"/>
    <property type="evidence" value="ECO:0007669"/>
    <property type="project" value="UniProtKB-UniRule"/>
</dbReference>
<keyword evidence="12" id="KW-1017">Isopeptide bond</keyword>
<keyword evidence="12" id="KW-0832">Ubl conjugation</keyword>
<evidence type="ECO:0000256" key="13">
    <source>
        <dbReference type="SAM" id="MobiDB-lite"/>
    </source>
</evidence>
<dbReference type="InterPro" id="IPR000427">
    <property type="entry name" value="Papillomavirus_E2_C"/>
</dbReference>
<dbReference type="SUPFAM" id="SSF51332">
    <property type="entry name" value="E2 regulatory, transactivation domain"/>
    <property type="match status" value="1"/>
</dbReference>
<dbReference type="GO" id="GO:0039693">
    <property type="term" value="P:viral DNA genome replication"/>
    <property type="evidence" value="ECO:0007669"/>
    <property type="project" value="UniProtKB-UniRule"/>
</dbReference>
<evidence type="ECO:0000256" key="5">
    <source>
        <dbReference type="ARBA" id="ARBA00022553"/>
    </source>
</evidence>
<keyword evidence="5 12" id="KW-0597">Phosphoprotein</keyword>
<organism evidence="16">
    <name type="scientific">Human papillomavirus</name>
    <dbReference type="NCBI Taxonomy" id="10566"/>
    <lineage>
        <taxon>Viruses</taxon>
        <taxon>Monodnaviria</taxon>
        <taxon>Shotokuvirae</taxon>
        <taxon>Cossaviricota</taxon>
        <taxon>Papovaviricetes</taxon>
        <taxon>Zurhausenvirales</taxon>
        <taxon>Papillomaviridae</taxon>
    </lineage>
</organism>
<comment type="caution">
    <text evidence="12">Lacks conserved residue(s) required for the propagation of feature annotation.</text>
</comment>
<name>A0A451G3D4_9PAPI</name>
<feature type="region of interest" description="DNA-binding domain" evidence="12">
    <location>
        <begin position="316"/>
        <end position="395"/>
    </location>
</feature>
<keyword evidence="4 12" id="KW-0244">Early protein</keyword>
<dbReference type="InterPro" id="IPR042504">
    <property type="entry name" value="Regulatory_protein_E2_N_2"/>
</dbReference>
<dbReference type="InterPro" id="IPR001866">
    <property type="entry name" value="PPV_E2_N"/>
</dbReference>
<dbReference type="GO" id="GO:0003677">
    <property type="term" value="F:DNA binding"/>
    <property type="evidence" value="ECO:0007669"/>
    <property type="project" value="UniProtKB-UniRule"/>
</dbReference>
<feature type="domain" description="Papillomavirus E2 N-terminal" evidence="14">
    <location>
        <begin position="10"/>
        <end position="206"/>
    </location>
</feature>
<comment type="similarity">
    <text evidence="2">Belongs to the papillomaviridae E8^E2C protein family.</text>
</comment>
<evidence type="ECO:0000256" key="2">
    <source>
        <dbReference type="ARBA" id="ARBA00007794"/>
    </source>
</evidence>
<comment type="PTM">
    <text evidence="12">Sumoylation plays a regulatory role in E2 transcriptional activity.</text>
</comment>
<keyword evidence="8 12" id="KW-0805">Transcription regulation</keyword>
<dbReference type="Gene3D" id="2.170.200.10">
    <property type="entry name" value="Papillomavirus E2 early protein domain"/>
    <property type="match status" value="1"/>
</dbReference>
<evidence type="ECO:0000256" key="6">
    <source>
        <dbReference type="ARBA" id="ARBA00022562"/>
    </source>
</evidence>
<dbReference type="InterPro" id="IPR033668">
    <property type="entry name" value="Reg_prot_E2"/>
</dbReference>
<dbReference type="GO" id="GO:0006351">
    <property type="term" value="P:DNA-templated transcription"/>
    <property type="evidence" value="ECO:0007669"/>
    <property type="project" value="UniProtKB-UniRule"/>
</dbReference>
<feature type="cross-link" description="Glycyl lysine isopeptide (Lys-Gly) (interchain with G-Cter in SUMO)" evidence="12">
    <location>
        <position position="323"/>
    </location>
</feature>
<feature type="domain" description="Papillomavirus E2 C-terminal" evidence="15">
    <location>
        <begin position="320"/>
        <end position="392"/>
    </location>
</feature>
<dbReference type="GO" id="GO:0000166">
    <property type="term" value="F:nucleotide binding"/>
    <property type="evidence" value="ECO:0007669"/>
    <property type="project" value="UniProtKB-UniRule"/>
</dbReference>
<evidence type="ECO:0000256" key="12">
    <source>
        <dbReference type="HAMAP-Rule" id="MF_04001"/>
    </source>
</evidence>
<dbReference type="HAMAP" id="MF_04001">
    <property type="entry name" value="PPV_E2"/>
    <property type="match status" value="1"/>
</dbReference>
<gene>
    <name evidence="12" type="primary">E2</name>
</gene>
<evidence type="ECO:0000256" key="11">
    <source>
        <dbReference type="ARBA" id="ARBA00023163"/>
    </source>
</evidence>
<dbReference type="InterPro" id="IPR012677">
    <property type="entry name" value="Nucleotide-bd_a/b_plait_sf"/>
</dbReference>
<dbReference type="EMBL" id="MH777156">
    <property type="protein sequence ID" value="QAB13909.1"/>
    <property type="molecule type" value="Genomic_DNA"/>
</dbReference>
<comment type="PTM">
    <text evidence="12">Phosphorylated.</text>
</comment>
<dbReference type="Pfam" id="PF00508">
    <property type="entry name" value="PPV_E2_N"/>
    <property type="match status" value="1"/>
</dbReference>
<comment type="similarity">
    <text evidence="12">Belongs to the papillomaviridae E2 protein family.</text>
</comment>
<dbReference type="GO" id="GO:0003700">
    <property type="term" value="F:DNA-binding transcription factor activity"/>
    <property type="evidence" value="ECO:0007669"/>
    <property type="project" value="UniProtKB-UniRule"/>
</dbReference>
<evidence type="ECO:0000259" key="14">
    <source>
        <dbReference type="Pfam" id="PF00508"/>
    </source>
</evidence>
<evidence type="ECO:0000256" key="7">
    <source>
        <dbReference type="ARBA" id="ARBA00022705"/>
    </source>
</evidence>
<keyword evidence="9 12" id="KW-0238">DNA-binding</keyword>
<comment type="subcellular location">
    <subcellularLocation>
        <location evidence="1 12">Host nucleus</location>
    </subcellularLocation>
</comment>
<keyword evidence="10 12" id="KW-0010">Activator</keyword>
<dbReference type="Gene3D" id="3.30.70.330">
    <property type="match status" value="1"/>
</dbReference>
<sequence length="395" mass="44446">MSAVTVETRESLAERFAAEQETQLTLIEKDSKDIKDHIAYWTSVRKENVYAYYARQEGYSSLGLQPLPVLAVSEYKAKEAIKLKLLLTSLSESSFGKEPWTLAQCSAEAINTAPKNCFKKNAFTVTVYFDNNSENRMLYTCWDSIYYQDDNSMWHKVAGHVDSDGLYYKEHTGDSVYFTLFLPDAERYGQTENWTVQYKHETVFHSITSSSTRAIPGPSSATSRSPTHSTSSTKTPRKRKRETDEDTNRQSPTSTFSGFRLRRGGGQQRERASRTAGGRRGSLDSAPSPEEVGSGSRTVPRKGLTRVGRLQAEARDPSLISLKGPANTLKCFRYRCTQKFSDLFIVASTAFHWVGDDNLATVLFAFENDSQRETFLKHVTIPKGTTYCYGSLDCL</sequence>
<evidence type="ECO:0000256" key="1">
    <source>
        <dbReference type="ARBA" id="ARBA00004147"/>
    </source>
</evidence>
<evidence type="ECO:0000256" key="4">
    <source>
        <dbReference type="ARBA" id="ARBA00022518"/>
    </source>
</evidence>
<feature type="compositionally biased region" description="Low complexity" evidence="13">
    <location>
        <begin position="218"/>
        <end position="234"/>
    </location>
</feature>
<dbReference type="Gene3D" id="1.10.287.30">
    <property type="entry name" value="E2 (early) protein, N terminal domain, subdomain 1"/>
    <property type="match status" value="1"/>
</dbReference>
<evidence type="ECO:0000313" key="16">
    <source>
        <dbReference type="EMBL" id="QAB13909.1"/>
    </source>
</evidence>
<dbReference type="InterPro" id="IPR036050">
    <property type="entry name" value="Regulatory_protein_E2_N"/>
</dbReference>
<keyword evidence="7 12" id="KW-0235">DNA replication</keyword>
<dbReference type="InterPro" id="IPR042503">
    <property type="entry name" value="Regulatory_protein_E2_N_1"/>
</dbReference>
<evidence type="ECO:0000256" key="3">
    <source>
        <dbReference type="ARBA" id="ARBA00022491"/>
    </source>
</evidence>
<dbReference type="GO" id="GO:0042025">
    <property type="term" value="C:host cell nucleus"/>
    <property type="evidence" value="ECO:0007669"/>
    <property type="project" value="UniProtKB-SubCell"/>
</dbReference>
<feature type="region of interest" description="Disordered" evidence="13">
    <location>
        <begin position="208"/>
        <end position="310"/>
    </location>
</feature>
<dbReference type="InterPro" id="IPR035975">
    <property type="entry name" value="E2/EBNA1_C_sf"/>
</dbReference>
<evidence type="ECO:0000256" key="8">
    <source>
        <dbReference type="ARBA" id="ARBA00023015"/>
    </source>
</evidence>